<proteinExistence type="predicted"/>
<evidence type="ECO:0000313" key="2">
    <source>
        <dbReference type="Proteomes" id="UP000789396"/>
    </source>
</evidence>
<protein>
    <submittedName>
        <fullName evidence="1">2826_t:CDS:1</fullName>
    </submittedName>
</protein>
<feature type="non-terminal residue" evidence="1">
    <location>
        <position position="1"/>
    </location>
</feature>
<evidence type="ECO:0000313" key="1">
    <source>
        <dbReference type="EMBL" id="CAG8790609.1"/>
    </source>
</evidence>
<sequence>GVENAYLLCSQSNEIKQEYKDSNCKRTEHFNCHGKLSIHIDIPAAEAKIMLHH</sequence>
<accession>A0A9N9JQ24</accession>
<name>A0A9N9JQ24_9GLOM</name>
<keyword evidence="2" id="KW-1185">Reference proteome</keyword>
<dbReference type="Proteomes" id="UP000789396">
    <property type="component" value="Unassembled WGS sequence"/>
</dbReference>
<gene>
    <name evidence="1" type="ORF">RFULGI_LOCUS16710</name>
</gene>
<dbReference type="OrthoDB" id="2425580at2759"/>
<organism evidence="1 2">
    <name type="scientific">Racocetra fulgida</name>
    <dbReference type="NCBI Taxonomy" id="60492"/>
    <lineage>
        <taxon>Eukaryota</taxon>
        <taxon>Fungi</taxon>
        <taxon>Fungi incertae sedis</taxon>
        <taxon>Mucoromycota</taxon>
        <taxon>Glomeromycotina</taxon>
        <taxon>Glomeromycetes</taxon>
        <taxon>Diversisporales</taxon>
        <taxon>Gigasporaceae</taxon>
        <taxon>Racocetra</taxon>
    </lineage>
</organism>
<reference evidence="1" key="1">
    <citation type="submission" date="2021-06" db="EMBL/GenBank/DDBJ databases">
        <authorList>
            <person name="Kallberg Y."/>
            <person name="Tangrot J."/>
            <person name="Rosling A."/>
        </authorList>
    </citation>
    <scope>NUCLEOTIDE SEQUENCE</scope>
    <source>
        <strain evidence="1">IN212</strain>
    </source>
</reference>
<dbReference type="AlphaFoldDB" id="A0A9N9JQ24"/>
<dbReference type="EMBL" id="CAJVPZ010060868">
    <property type="protein sequence ID" value="CAG8790609.1"/>
    <property type="molecule type" value="Genomic_DNA"/>
</dbReference>
<comment type="caution">
    <text evidence="1">The sequence shown here is derived from an EMBL/GenBank/DDBJ whole genome shotgun (WGS) entry which is preliminary data.</text>
</comment>
<feature type="non-terminal residue" evidence="1">
    <location>
        <position position="53"/>
    </location>
</feature>